<dbReference type="AlphaFoldDB" id="A0A8T3BGK9"/>
<reference evidence="1" key="1">
    <citation type="journal article" date="2022" name="Front. Genet.">
        <title>Chromosome-Scale Assembly of the Dendrobium nobile Genome Provides Insights Into the Molecular Mechanism of the Biosynthesis of the Medicinal Active Ingredient of Dendrobium.</title>
        <authorList>
            <person name="Xu Q."/>
            <person name="Niu S.-C."/>
            <person name="Li K.-L."/>
            <person name="Zheng P.-J."/>
            <person name="Zhang X.-J."/>
            <person name="Jia Y."/>
            <person name="Liu Y."/>
            <person name="Niu Y.-X."/>
            <person name="Yu L.-H."/>
            <person name="Chen D.-F."/>
            <person name="Zhang G.-Q."/>
        </authorList>
    </citation>
    <scope>NUCLEOTIDE SEQUENCE</scope>
    <source>
        <tissue evidence="1">Leaf</tissue>
    </source>
</reference>
<name>A0A8T3BGK9_DENNO</name>
<organism evidence="1 2">
    <name type="scientific">Dendrobium nobile</name>
    <name type="common">Orchid</name>
    <dbReference type="NCBI Taxonomy" id="94219"/>
    <lineage>
        <taxon>Eukaryota</taxon>
        <taxon>Viridiplantae</taxon>
        <taxon>Streptophyta</taxon>
        <taxon>Embryophyta</taxon>
        <taxon>Tracheophyta</taxon>
        <taxon>Spermatophyta</taxon>
        <taxon>Magnoliopsida</taxon>
        <taxon>Liliopsida</taxon>
        <taxon>Asparagales</taxon>
        <taxon>Orchidaceae</taxon>
        <taxon>Epidendroideae</taxon>
        <taxon>Malaxideae</taxon>
        <taxon>Dendrobiinae</taxon>
        <taxon>Dendrobium</taxon>
    </lineage>
</organism>
<comment type="caution">
    <text evidence="1">The sequence shown here is derived from an EMBL/GenBank/DDBJ whole genome shotgun (WGS) entry which is preliminary data.</text>
</comment>
<keyword evidence="2" id="KW-1185">Reference proteome</keyword>
<protein>
    <submittedName>
        <fullName evidence="1">Uncharacterized protein</fullName>
    </submittedName>
</protein>
<dbReference type="EMBL" id="JAGYWB010000009">
    <property type="protein sequence ID" value="KAI0511357.1"/>
    <property type="molecule type" value="Genomic_DNA"/>
</dbReference>
<dbReference type="Proteomes" id="UP000829196">
    <property type="component" value="Unassembled WGS sequence"/>
</dbReference>
<sequence length="62" mass="7136">MLEHHDLGGGRQQQQIFNLLYGVGYMNLFSPLCPFRSRCSGPCIFVVVFRPYIIQRVAAFMI</sequence>
<accession>A0A8T3BGK9</accession>
<evidence type="ECO:0000313" key="2">
    <source>
        <dbReference type="Proteomes" id="UP000829196"/>
    </source>
</evidence>
<evidence type="ECO:0000313" key="1">
    <source>
        <dbReference type="EMBL" id="KAI0511357.1"/>
    </source>
</evidence>
<proteinExistence type="predicted"/>
<gene>
    <name evidence="1" type="ORF">KFK09_011987</name>
</gene>